<name>A0AAN7C6C4_9PEZI</name>
<reference evidence="2" key="1">
    <citation type="journal article" date="2023" name="Mol. Phylogenet. Evol.">
        <title>Genome-scale phylogeny and comparative genomics of the fungal order Sordariales.</title>
        <authorList>
            <person name="Hensen N."/>
            <person name="Bonometti L."/>
            <person name="Westerberg I."/>
            <person name="Brannstrom I.O."/>
            <person name="Guillou S."/>
            <person name="Cros-Aarteil S."/>
            <person name="Calhoun S."/>
            <person name="Haridas S."/>
            <person name="Kuo A."/>
            <person name="Mondo S."/>
            <person name="Pangilinan J."/>
            <person name="Riley R."/>
            <person name="LaButti K."/>
            <person name="Andreopoulos B."/>
            <person name="Lipzen A."/>
            <person name="Chen C."/>
            <person name="Yan M."/>
            <person name="Daum C."/>
            <person name="Ng V."/>
            <person name="Clum A."/>
            <person name="Steindorff A."/>
            <person name="Ohm R.A."/>
            <person name="Martin F."/>
            <person name="Silar P."/>
            <person name="Natvig D.O."/>
            <person name="Lalanne C."/>
            <person name="Gautier V."/>
            <person name="Ament-Velasquez S.L."/>
            <person name="Kruys A."/>
            <person name="Hutchinson M.I."/>
            <person name="Powell A.J."/>
            <person name="Barry K."/>
            <person name="Miller A.N."/>
            <person name="Grigoriev I.V."/>
            <person name="Debuchy R."/>
            <person name="Gladieux P."/>
            <person name="Hiltunen Thoren M."/>
            <person name="Johannesson H."/>
        </authorList>
    </citation>
    <scope>NUCLEOTIDE SEQUENCE</scope>
    <source>
        <strain evidence="2">CBS 532.94</strain>
    </source>
</reference>
<evidence type="ECO:0000256" key="1">
    <source>
        <dbReference type="SAM" id="MobiDB-lite"/>
    </source>
</evidence>
<dbReference type="AlphaFoldDB" id="A0AAN7C6C4"/>
<evidence type="ECO:0000313" key="3">
    <source>
        <dbReference type="Proteomes" id="UP001303760"/>
    </source>
</evidence>
<organism evidence="2 3">
    <name type="scientific">Achaetomium macrosporum</name>
    <dbReference type="NCBI Taxonomy" id="79813"/>
    <lineage>
        <taxon>Eukaryota</taxon>
        <taxon>Fungi</taxon>
        <taxon>Dikarya</taxon>
        <taxon>Ascomycota</taxon>
        <taxon>Pezizomycotina</taxon>
        <taxon>Sordariomycetes</taxon>
        <taxon>Sordariomycetidae</taxon>
        <taxon>Sordariales</taxon>
        <taxon>Chaetomiaceae</taxon>
        <taxon>Achaetomium</taxon>
    </lineage>
</organism>
<dbReference type="SUPFAM" id="SSF50685">
    <property type="entry name" value="Barwin-like endoglucanases"/>
    <property type="match status" value="1"/>
</dbReference>
<dbReference type="EMBL" id="MU860285">
    <property type="protein sequence ID" value="KAK4235238.1"/>
    <property type="molecule type" value="Genomic_DNA"/>
</dbReference>
<feature type="region of interest" description="Disordered" evidence="1">
    <location>
        <begin position="69"/>
        <end position="106"/>
    </location>
</feature>
<dbReference type="InterPro" id="IPR036908">
    <property type="entry name" value="RlpA-like_sf"/>
</dbReference>
<evidence type="ECO:0000313" key="2">
    <source>
        <dbReference type="EMBL" id="KAK4235238.1"/>
    </source>
</evidence>
<feature type="region of interest" description="Disordered" evidence="1">
    <location>
        <begin position="126"/>
        <end position="146"/>
    </location>
</feature>
<proteinExistence type="predicted"/>
<feature type="compositionally biased region" description="Polar residues" evidence="1">
    <location>
        <begin position="90"/>
        <end position="104"/>
    </location>
</feature>
<protein>
    <submittedName>
        <fullName evidence="2">Uncharacterized protein</fullName>
    </submittedName>
</protein>
<reference evidence="2" key="2">
    <citation type="submission" date="2023-05" db="EMBL/GenBank/DDBJ databases">
        <authorList>
            <consortium name="Lawrence Berkeley National Laboratory"/>
            <person name="Steindorff A."/>
            <person name="Hensen N."/>
            <person name="Bonometti L."/>
            <person name="Westerberg I."/>
            <person name="Brannstrom I.O."/>
            <person name="Guillou S."/>
            <person name="Cros-Aarteil S."/>
            <person name="Calhoun S."/>
            <person name="Haridas S."/>
            <person name="Kuo A."/>
            <person name="Mondo S."/>
            <person name="Pangilinan J."/>
            <person name="Riley R."/>
            <person name="Labutti K."/>
            <person name="Andreopoulos B."/>
            <person name="Lipzen A."/>
            <person name="Chen C."/>
            <person name="Yanf M."/>
            <person name="Daum C."/>
            <person name="Ng V."/>
            <person name="Clum A."/>
            <person name="Ohm R."/>
            <person name="Martin F."/>
            <person name="Silar P."/>
            <person name="Natvig D."/>
            <person name="Lalanne C."/>
            <person name="Gautier V."/>
            <person name="Ament-Velasquez S.L."/>
            <person name="Kruys A."/>
            <person name="Hutchinson M.I."/>
            <person name="Powell A.J."/>
            <person name="Barry K."/>
            <person name="Miller A.N."/>
            <person name="Grigoriev I.V."/>
            <person name="Debuchy R."/>
            <person name="Gladieux P."/>
            <person name="Thoren M.H."/>
            <person name="Johannesson H."/>
        </authorList>
    </citation>
    <scope>NUCLEOTIDE SEQUENCE</scope>
    <source>
        <strain evidence="2">CBS 532.94</strain>
    </source>
</reference>
<gene>
    <name evidence="2" type="ORF">C8A03DRAFT_36924</name>
</gene>
<accession>A0AAN7C6C4</accession>
<keyword evidence="3" id="KW-1185">Reference proteome</keyword>
<dbReference type="Proteomes" id="UP001303760">
    <property type="component" value="Unassembled WGS sequence"/>
</dbReference>
<dbReference type="Gene3D" id="2.40.40.10">
    <property type="entry name" value="RlpA-like domain"/>
    <property type="match status" value="1"/>
</dbReference>
<sequence>MSHADFDPSTPNGNPNNNPLCGKRLRASYNGKNVDVTVIDHCVPKTYTADGNIAGGRGVIKKRRHLVFLGGPQKHPEPKNRKKKPKRTSDGTSQPRFRTSTSGRQGECHQCALNVLAQVASSNTAFAFPSPSTTTPDAWWPKPRRW</sequence>
<feature type="compositionally biased region" description="Polar residues" evidence="1">
    <location>
        <begin position="126"/>
        <end position="136"/>
    </location>
</feature>
<feature type="region of interest" description="Disordered" evidence="1">
    <location>
        <begin position="1"/>
        <end position="21"/>
    </location>
</feature>
<comment type="caution">
    <text evidence="2">The sequence shown here is derived from an EMBL/GenBank/DDBJ whole genome shotgun (WGS) entry which is preliminary data.</text>
</comment>